<keyword evidence="3" id="KW-0547">Nucleotide-binding</keyword>
<protein>
    <submittedName>
        <fullName evidence="1">Diguanylate cyclase (GGDEF) domain-containing protein</fullName>
    </submittedName>
</protein>
<name>A0ACD6B9P8_9GAMM</name>
<feature type="binding site" evidence="3">
    <location>
        <position position="666"/>
    </location>
    <ligand>
        <name>GTP</name>
        <dbReference type="ChEBI" id="CHEBI:37565"/>
    </ligand>
</feature>
<feature type="binding site" evidence="3">
    <location>
        <position position="572"/>
    </location>
    <ligand>
        <name>GTP</name>
        <dbReference type="ChEBI" id="CHEBI:37565"/>
    </ligand>
</feature>
<feature type="binding site" evidence="3">
    <location>
        <position position="537"/>
    </location>
    <ligand>
        <name>GTP</name>
        <dbReference type="ChEBI" id="CHEBI:37565"/>
    </ligand>
</feature>
<dbReference type="PDB" id="5LLY">
    <property type="method" value="X-ray"/>
    <property type="resolution" value="2.40 A"/>
    <property type="chains" value="A/B/C/D=3-527"/>
</dbReference>
<keyword evidence="3" id="KW-0479">Metal-binding</keyword>
<keyword evidence="3" id="KW-0342">GTP-binding</keyword>
<dbReference type="PDB" id="5LLW">
    <property type="method" value="X-ray"/>
    <property type="resolution" value="3.00 A"/>
    <property type="chains" value="A/B=1-1, A/B=3-683"/>
</dbReference>
<feature type="binding site" evidence="3">
    <location>
        <position position="673"/>
    </location>
    <ligand>
        <name>GTP</name>
        <dbReference type="ChEBI" id="CHEBI:37565"/>
    </ligand>
</feature>
<feature type="binding site" evidence="3">
    <location>
        <position position="568"/>
    </location>
    <ligand>
        <name>GTP</name>
        <dbReference type="ChEBI" id="CHEBI:37565"/>
    </ligand>
</feature>
<feature type="binding site" evidence="3">
    <location>
        <position position="607"/>
    </location>
    <ligand>
        <name>Mg(2+)</name>
        <dbReference type="ChEBI" id="CHEBI:18420"/>
    </ligand>
</feature>
<feature type="binding site" evidence="3">
    <location>
        <position position="569"/>
    </location>
    <ligand>
        <name>GTP</name>
        <dbReference type="ChEBI" id="CHEBI:37565"/>
    </ligand>
</feature>
<evidence type="ECO:0007829" key="2">
    <source>
        <dbReference type="PDB" id="5LLW"/>
    </source>
</evidence>
<evidence type="ECO:0007829" key="5">
    <source>
        <dbReference type="PDB" id="6SAW"/>
    </source>
</evidence>
<feature type="binding site" evidence="3">
    <location>
        <position position="564"/>
    </location>
    <ligand>
        <name>Mg(2+)</name>
        <dbReference type="ChEBI" id="CHEBI:18420"/>
    </ligand>
</feature>
<gene>
    <name evidence="1" type="ORF">A28LD_0430</name>
</gene>
<accession>A0ACD6B9P8</accession>
<evidence type="ECO:0007829" key="3">
    <source>
        <dbReference type="PDB" id="5LLX"/>
    </source>
</evidence>
<dbReference type="PDB" id="6SAW">
    <property type="method" value="X-ray"/>
    <property type="resolution" value="3.00 A"/>
    <property type="chains" value="A/B/C/D/E/F/G/H=3-312"/>
</dbReference>
<feature type="binding site" evidence="3">
    <location>
        <position position="677"/>
    </location>
    <ligand>
        <name>GTP</name>
        <dbReference type="ChEBI" id="CHEBI:37565"/>
    </ligand>
</feature>
<reference evidence="2 3" key="2">
    <citation type="journal article" date="2017" name="Sci. Adv.">
        <title>Long-range allosteric signaling in red light-regulated diguanylyl cyclases.</title>
        <authorList>
            <person name="Gourinchas G."/>
            <person name="Etzl S."/>
            <person name="Gobl C."/>
            <person name="Vide U."/>
            <person name="Madl T."/>
            <person name="Winkler A."/>
        </authorList>
    </citation>
    <scope>X-RAY CRYSTALLOGRAPHY (2.40 ANGSTROMS) OF 3-527 IN COMPLEX WITH GTP AND MG(2+)</scope>
</reference>
<evidence type="ECO:0007829" key="4">
    <source>
        <dbReference type="PDB" id="6ET7"/>
    </source>
</evidence>
<reference evidence="4" key="3">
    <citation type="journal article" date="2018" name="Elife">
        <title>Asymmetric activation mechanism of a homodimeric red light-regulated photoreceptor.</title>
        <authorList>
            <person name="Gourinchas G."/>
            <person name="Heintz U."/>
            <person name="Winkler A."/>
        </authorList>
    </citation>
    <scope>X-RAY CRYSTALLOGRAPHY (2.85 ANGSTROMS) OF 3-683</scope>
</reference>
<comment type="caution">
    <text evidence="1">The sequence shown here is derived from an EMBL/GenBank/DDBJ whole genome shotgun (WGS) entry which is preliminary data.</text>
</comment>
<sequence length="683" mass="77951">MSADLGSDDISKLIAACDQEPIHIPNAIQPFGAMLIVEKDTQQIVYASANSAEYFSVADNTIHELSDIKQANINSLLPEHLISGLASAIRENEPIWVETDRLSFLGWRHENYYIIEVERYHVQTSNWFEIQFQRAFQKLRNCKTHNDLINTLTRLIQEISGYDRVMIYQFDPEWNGRVIAESVRQLFTSMLNHHFPASDIPAQARAMYSINPIRIIPDVNAEPQPLHMIHKPQNTEAVNLSSGVLRAVSPLHMQYLRNFGVSASTSIGIFNEDELWGIVACHHTKPRAIGRRIRRLLVRTVEFAAERLWLIHSRNVERYMVTVQAAREQLSTTADDKHSSHEIVIEHAADWCKLFRCDGIGYLRGEELTTYGETPDQTTINKLVEWLEENGKKSLFWHSHMLKEDAPGLLPDGSRFAGLLAIPLKSDADLFSYLLLFRVAQNEVRTWAGKPEKLSVETSTGTMLGPRKSFEAWQDEVSGKSQPWRTAQLYAARDIARDLLIVADSMQLNLLNDQLADANENLEKLASFDDLTGIFNRRRMEDRLESEVKEAQRYKKQFGILLFDLDKFKSVNDTYGHNIGDQILQNTCAAVSETLRDTDKFGRWGGEEFLIIAPQTGMPELMQLGERVRAAVEKMQHKDLPAVTISIGVAEFQNDTRWDHMIDRADKAMYRAKENGRNQVCSQ</sequence>
<feature type="binding site" evidence="3">
    <location>
        <position position="603"/>
    </location>
    <ligand>
        <name>GTP</name>
        <dbReference type="ChEBI" id="CHEBI:37565"/>
    </ligand>
</feature>
<feature type="binding site" evidence="3">
    <location>
        <position position="565"/>
    </location>
    <ligand>
        <name>Mg(2+)</name>
        <dbReference type="ChEBI" id="CHEBI:18420"/>
    </ligand>
</feature>
<feature type="binding site" evidence="3">
    <location>
        <position position="567"/>
    </location>
    <ligand>
        <name>GTP</name>
        <dbReference type="ChEBI" id="CHEBI:37565"/>
    </ligand>
</feature>
<dbReference type="PDB" id="6SAX">
    <property type="method" value="X-ray"/>
    <property type="resolution" value="2.40 A"/>
    <property type="chains" value="A/B=3-312"/>
</dbReference>
<evidence type="ECO:0007829" key="6">
    <source>
        <dbReference type="PDB" id="6SAX"/>
    </source>
</evidence>
<feature type="binding site" evidence="3">
    <location>
        <position position="581"/>
    </location>
    <ligand>
        <name>GTP</name>
        <dbReference type="ChEBI" id="CHEBI:37565"/>
    </ligand>
</feature>
<keyword evidence="2 3" id="KW-0002">3D-structure</keyword>
<dbReference type="EMBL" id="AFPO01000007">
    <property type="protein sequence ID" value="EGN75942.1"/>
    <property type="molecule type" value="Genomic_DNA"/>
</dbReference>
<reference evidence="1" key="1">
    <citation type="journal article" date="2011" name="J. Bacteriol.">
        <title>Genome Sequence of Idiomarina sp. Strain A28L, Isolated from Pangong Lake, India.</title>
        <authorList>
            <person name="Gupta H.K."/>
            <person name="Singh A."/>
            <person name="Sharma R."/>
        </authorList>
    </citation>
    <scope>NUCLEOTIDE SEQUENCE</scope>
    <source>
        <strain evidence="1">A28L</strain>
    </source>
</reference>
<evidence type="ECO:0000313" key="1">
    <source>
        <dbReference type="EMBL" id="EGN75942.1"/>
    </source>
</evidence>
<dbReference type="PDB" id="6ET7">
    <property type="method" value="X-ray"/>
    <property type="resolution" value="2.85 A"/>
    <property type="chains" value="A/B=3-683"/>
</dbReference>
<proteinExistence type="evidence at protein level"/>
<accession>F7RW09</accession>
<feature type="binding site" evidence="3">
    <location>
        <position position="604"/>
    </location>
    <ligand>
        <name>GTP</name>
        <dbReference type="ChEBI" id="CHEBI:37565"/>
    </ligand>
</feature>
<reference evidence="5 6" key="4">
    <citation type="journal article" date="2020" name="J. Biol. Chem.">
        <title>Distinct chromophore-protein environments enable asymmetric activation of a bacteriophytochrome-activated diguanylate cyclase.</title>
        <authorList>
            <person name="Buhrke D."/>
            <person name="Gourinchas G."/>
            <person name="Muller M."/>
            <person name="Michael N."/>
            <person name="Hildebrandt P."/>
            <person name="Winkler A."/>
        </authorList>
    </citation>
    <scope>X-RAY CRYSTALLOGRAPHY (2.40 ANGSTROMS) OF 3-312</scope>
</reference>
<organism evidence="1">
    <name type="scientific">Idiomarina sp. A28L</name>
    <dbReference type="NCBI Taxonomy" id="1036674"/>
    <lineage>
        <taxon>Bacteria</taxon>
        <taxon>Pseudomonadati</taxon>
        <taxon>Pseudomonadota</taxon>
        <taxon>Gammaproteobacteria</taxon>
        <taxon>Alteromonadales</taxon>
        <taxon>Idiomarinaceae</taxon>
        <taxon>Idiomarina</taxon>
    </lineage>
</organism>
<dbReference type="PDB" id="5LLX">
    <property type="method" value="X-ray"/>
    <property type="resolution" value="2.80 A"/>
    <property type="chains" value="A/B=3-683"/>
</dbReference>